<reference evidence="2" key="1">
    <citation type="submission" date="2020-06" db="EMBL/GenBank/DDBJ databases">
        <title>Draft genome of Bugula neritina, a colonial animal packing powerful symbionts and potential medicines.</title>
        <authorList>
            <person name="Rayko M."/>
        </authorList>
    </citation>
    <scope>NUCLEOTIDE SEQUENCE [LARGE SCALE GENOMIC DNA]</scope>
    <source>
        <strain evidence="2">Kwan_BN1</strain>
    </source>
</reference>
<accession>A0A7J7JQG1</accession>
<organism evidence="2 3">
    <name type="scientific">Bugula neritina</name>
    <name type="common">Brown bryozoan</name>
    <name type="synonym">Sertularia neritina</name>
    <dbReference type="NCBI Taxonomy" id="10212"/>
    <lineage>
        <taxon>Eukaryota</taxon>
        <taxon>Metazoa</taxon>
        <taxon>Spiralia</taxon>
        <taxon>Lophotrochozoa</taxon>
        <taxon>Bryozoa</taxon>
        <taxon>Gymnolaemata</taxon>
        <taxon>Cheilostomatida</taxon>
        <taxon>Flustrina</taxon>
        <taxon>Buguloidea</taxon>
        <taxon>Bugulidae</taxon>
        <taxon>Bugula</taxon>
    </lineage>
</organism>
<dbReference type="GO" id="GO:0004519">
    <property type="term" value="F:endonuclease activity"/>
    <property type="evidence" value="ECO:0007669"/>
    <property type="project" value="InterPro"/>
</dbReference>
<gene>
    <name evidence="2" type="ORF">EB796_014000</name>
</gene>
<dbReference type="Pfam" id="PF04031">
    <property type="entry name" value="Las1"/>
    <property type="match status" value="1"/>
</dbReference>
<proteinExistence type="predicted"/>
<evidence type="ECO:0000313" key="2">
    <source>
        <dbReference type="EMBL" id="KAF6027688.1"/>
    </source>
</evidence>
<dbReference type="EMBL" id="VXIV02002045">
    <property type="protein sequence ID" value="KAF6027688.1"/>
    <property type="molecule type" value="Genomic_DNA"/>
</dbReference>
<dbReference type="PANTHER" id="PTHR15002">
    <property type="entry name" value="RIBOSOMAL BIOGENESIS PROTEIN LAS1L"/>
    <property type="match status" value="1"/>
</dbReference>
<feature type="region of interest" description="Disordered" evidence="1">
    <location>
        <begin position="365"/>
        <end position="385"/>
    </location>
</feature>
<dbReference type="OrthoDB" id="10263222at2759"/>
<comment type="caution">
    <text evidence="2">The sequence shown here is derived from an EMBL/GenBank/DDBJ whole genome shotgun (WGS) entry which is preliminary data.</text>
</comment>
<dbReference type="InterPro" id="IPR007174">
    <property type="entry name" value="Las1"/>
</dbReference>
<dbReference type="GO" id="GO:0000460">
    <property type="term" value="P:maturation of 5.8S rRNA"/>
    <property type="evidence" value="ECO:0007669"/>
    <property type="project" value="TreeGrafter"/>
</dbReference>
<keyword evidence="3" id="KW-1185">Reference proteome</keyword>
<name>A0A7J7JQG1_BUGNE</name>
<sequence length="385" mass="43356">MKRFNSSLLFECFMAVPWVSDDEFYNVGSLMASSNVENWKIAKDRLTIWKSRQGARLQDIFDISLAILGNLVNAAVGGTGGSLNDIIHSSSLTIVRFVNLLTEGSLKEKIERSSVLELAAKIGIPDWIVDLRHEIVHKRLPSLAMLNKALLFAKTYVCEHFWLLDSNRVDKPSLSEIRQYIRGVLNNTDDFADQRKENIKVLFSYTKFIRLSVVLEEVVNYFVESLKAFPISVRSTTYPVCDVLRKCGMLSFVLNTLLERMYMIPSDTDACAVWVLKVLSLYSGSYIDENSLSDKLLRVFLLVPSLFSSVDKLANLLNLTLSDDLHALRRIYGGGSDGTEVKESAGLTNMEVNRIYSVSDVQKQSWGSKTGQPRQQDSVWQLADG</sequence>
<dbReference type="AlphaFoldDB" id="A0A7J7JQG1"/>
<protein>
    <submittedName>
        <fullName evidence="2">LAS1L</fullName>
    </submittedName>
</protein>
<evidence type="ECO:0000313" key="3">
    <source>
        <dbReference type="Proteomes" id="UP000593567"/>
    </source>
</evidence>
<dbReference type="PANTHER" id="PTHR15002:SF0">
    <property type="entry name" value="RIBOSOMAL BIOGENESIS PROTEIN LAS1L"/>
    <property type="match status" value="1"/>
</dbReference>
<dbReference type="Proteomes" id="UP000593567">
    <property type="component" value="Unassembled WGS sequence"/>
</dbReference>
<dbReference type="GO" id="GO:0000470">
    <property type="term" value="P:maturation of LSU-rRNA"/>
    <property type="evidence" value="ECO:0007669"/>
    <property type="project" value="TreeGrafter"/>
</dbReference>
<dbReference type="GO" id="GO:0090730">
    <property type="term" value="C:Las1 complex"/>
    <property type="evidence" value="ECO:0007669"/>
    <property type="project" value="InterPro"/>
</dbReference>
<feature type="compositionally biased region" description="Polar residues" evidence="1">
    <location>
        <begin position="365"/>
        <end position="379"/>
    </location>
</feature>
<dbReference type="GO" id="GO:0030687">
    <property type="term" value="C:preribosome, large subunit precursor"/>
    <property type="evidence" value="ECO:0007669"/>
    <property type="project" value="TreeGrafter"/>
</dbReference>
<evidence type="ECO:0000256" key="1">
    <source>
        <dbReference type="SAM" id="MobiDB-lite"/>
    </source>
</evidence>